<feature type="signal peptide" evidence="3">
    <location>
        <begin position="1"/>
        <end position="21"/>
    </location>
</feature>
<dbReference type="PANTHER" id="PTHR22762">
    <property type="entry name" value="ALPHA-GLUCOSIDASE"/>
    <property type="match status" value="1"/>
</dbReference>
<dbReference type="GO" id="GO:0090599">
    <property type="term" value="F:alpha-glucosidase activity"/>
    <property type="evidence" value="ECO:0007669"/>
    <property type="project" value="TreeGrafter"/>
</dbReference>
<evidence type="ECO:0000259" key="5">
    <source>
        <dbReference type="Pfam" id="PF17137"/>
    </source>
</evidence>
<dbReference type="SUPFAM" id="SSF51445">
    <property type="entry name" value="(Trans)glycosidases"/>
    <property type="match status" value="1"/>
</dbReference>
<dbReference type="AlphaFoldDB" id="A0A1T4S4K9"/>
<sequence length="813" mass="92683">MTIKRFFALAFALVVLFLAEAQSIVDNPVASSEAIVISGNARFTVLTPEMIRIEYSENARFEDRATFTVLNRKLEVPTFIKSEDDNFLYIETSNLKLKYRKGTDPRTVPASANNLKVVVSNHGVPSVWYPGKPDPQNLKGTCRTLDGLMGDSKRSEMENGLVSRSGWAVIDDAWTATRADGGSSYAFVYNNEVGYSWWAPRADEHAMDTYLLGYGDNYKKAVSDYTKIAGKIPLPPDYVFGYWYSKYASYSAQDYRNIMADLKTNKIPTDVMILDMDWHWNGNDYSQSAGRGGWTGWSWNTNLLPDPKGLLADMHSQNFKTALNLHPADGINEIESPAYFSQMRKDLNGKYLEGNTIKWSLDYTDFTKSFFRNIIRDHESEGVDFWWLDWQQYLTSPYTKALSETFWCNHVFFNEAIKRADHRPVIFHRWGGLGSHRYQIGFSGDANISYEALAFEPYFTATASNVGYGYWGHDLGGHMYSNDELVNNTNLVLRWIQFGVFTPIFRTHATADGRVERRIWKFPNFPIILEAVRLRYSLFPYIYTMARKAYDTGLSICRPLYYEYPEQDEAYTYDGEYFFGDDILVAPITTKSGTNGMTEKEVWFPEGQWWSVDTHELIQGPCKRTLSYTDEQIPYFFRQGAIIPYNPETVMNVTERPDRMILNIVSGANGEGTLYEDDGDNPDYASKYAVINFAQACEGQTGRYVISSRKGTVGRAPVNRSYQLRIFNTPTPLSATVNGKSATYSYDFNKKCTTVEVPYGSCSIDRTVIVKYSETLNTGIVSAKADKMKVVYERNSKKLKGSFESTKKKSRSK</sequence>
<dbReference type="PANTHER" id="PTHR22762:SF89">
    <property type="entry name" value="ALPHA-XYLOSIDASE"/>
    <property type="match status" value="1"/>
</dbReference>
<dbReference type="GO" id="GO:0006491">
    <property type="term" value="P:N-glycan processing"/>
    <property type="evidence" value="ECO:0007669"/>
    <property type="project" value="TreeGrafter"/>
</dbReference>
<dbReference type="InterPro" id="IPR000322">
    <property type="entry name" value="Glyco_hydro_31_TIM"/>
</dbReference>
<proteinExistence type="inferred from homology"/>
<dbReference type="Pfam" id="PF21365">
    <property type="entry name" value="Glyco_hydro_31_3rd"/>
    <property type="match status" value="1"/>
</dbReference>
<dbReference type="SUPFAM" id="SSF51011">
    <property type="entry name" value="Glycosyl hydrolase domain"/>
    <property type="match status" value="1"/>
</dbReference>
<gene>
    <name evidence="7" type="ORF">SAMN02745202_02562</name>
</gene>
<organism evidence="7 8">
    <name type="scientific">Segatella oulorum</name>
    <dbReference type="NCBI Taxonomy" id="28136"/>
    <lineage>
        <taxon>Bacteria</taxon>
        <taxon>Pseudomonadati</taxon>
        <taxon>Bacteroidota</taxon>
        <taxon>Bacteroidia</taxon>
        <taxon>Bacteroidales</taxon>
        <taxon>Prevotellaceae</taxon>
        <taxon>Segatella</taxon>
    </lineage>
</organism>
<dbReference type="eggNOG" id="COG1501">
    <property type="taxonomic scope" value="Bacteria"/>
</dbReference>
<protein>
    <submittedName>
        <fullName evidence="7">Glycosyl hydrolases family 31</fullName>
    </submittedName>
</protein>
<dbReference type="InterPro" id="IPR013780">
    <property type="entry name" value="Glyco_hydro_b"/>
</dbReference>
<dbReference type="Pfam" id="PF17137">
    <property type="entry name" value="DUF5110"/>
    <property type="match status" value="1"/>
</dbReference>
<dbReference type="Gene3D" id="3.20.20.80">
    <property type="entry name" value="Glycosidases"/>
    <property type="match status" value="1"/>
</dbReference>
<feature type="chain" id="PRO_5013069367" evidence="3">
    <location>
        <begin position="22"/>
        <end position="813"/>
    </location>
</feature>
<evidence type="ECO:0000313" key="8">
    <source>
        <dbReference type="Proteomes" id="UP000190065"/>
    </source>
</evidence>
<evidence type="ECO:0000259" key="4">
    <source>
        <dbReference type="Pfam" id="PF01055"/>
    </source>
</evidence>
<comment type="similarity">
    <text evidence="1 2">Belongs to the glycosyl hydrolase 31 family.</text>
</comment>
<dbReference type="STRING" id="28136.SAMN02745202_02562"/>
<evidence type="ECO:0000259" key="6">
    <source>
        <dbReference type="Pfam" id="PF21365"/>
    </source>
</evidence>
<feature type="domain" description="Glycosyl hydrolase family 31 C-terminal" evidence="6">
    <location>
        <begin position="553"/>
        <end position="643"/>
    </location>
</feature>
<keyword evidence="2 7" id="KW-0378">Hydrolase</keyword>
<evidence type="ECO:0000256" key="1">
    <source>
        <dbReference type="ARBA" id="ARBA00007806"/>
    </source>
</evidence>
<name>A0A1T4S4K9_9BACT</name>
<dbReference type="EMBL" id="FUXK01000053">
    <property type="protein sequence ID" value="SKA23230.1"/>
    <property type="molecule type" value="Genomic_DNA"/>
</dbReference>
<keyword evidence="2" id="KW-0326">Glycosidase</keyword>
<dbReference type="Pfam" id="PF01055">
    <property type="entry name" value="Glyco_hydro_31_2nd"/>
    <property type="match status" value="1"/>
</dbReference>
<dbReference type="Gene3D" id="2.60.40.1180">
    <property type="entry name" value="Golgi alpha-mannosidase II"/>
    <property type="match status" value="2"/>
</dbReference>
<dbReference type="CDD" id="cd06595">
    <property type="entry name" value="GH31_u1"/>
    <property type="match status" value="1"/>
</dbReference>
<evidence type="ECO:0000256" key="3">
    <source>
        <dbReference type="SAM" id="SignalP"/>
    </source>
</evidence>
<reference evidence="7 8" key="1">
    <citation type="submission" date="2017-02" db="EMBL/GenBank/DDBJ databases">
        <authorList>
            <person name="Peterson S.W."/>
        </authorList>
    </citation>
    <scope>NUCLEOTIDE SEQUENCE [LARGE SCALE GENOMIC DNA]</scope>
    <source>
        <strain evidence="7 8">ATCC 43324</strain>
    </source>
</reference>
<dbReference type="GO" id="GO:0005975">
    <property type="term" value="P:carbohydrate metabolic process"/>
    <property type="evidence" value="ECO:0007669"/>
    <property type="project" value="InterPro"/>
</dbReference>
<evidence type="ECO:0000313" key="7">
    <source>
        <dbReference type="EMBL" id="SKA23230.1"/>
    </source>
</evidence>
<keyword evidence="3" id="KW-0732">Signal</keyword>
<feature type="domain" description="DUF5110" evidence="5">
    <location>
        <begin position="660"/>
        <end position="728"/>
    </location>
</feature>
<dbReference type="InterPro" id="IPR033403">
    <property type="entry name" value="DUF5110"/>
</dbReference>
<dbReference type="Proteomes" id="UP000190065">
    <property type="component" value="Unassembled WGS sequence"/>
</dbReference>
<accession>A0A1T4S4K9</accession>
<feature type="domain" description="Glycoside hydrolase family 31 TIM barrel" evidence="4">
    <location>
        <begin position="233"/>
        <end position="545"/>
    </location>
</feature>
<evidence type="ECO:0000256" key="2">
    <source>
        <dbReference type="RuleBase" id="RU361185"/>
    </source>
</evidence>
<dbReference type="InterPro" id="IPR017853">
    <property type="entry name" value="GH"/>
</dbReference>
<dbReference type="InterPro" id="IPR048395">
    <property type="entry name" value="Glyco_hydro_31_C"/>
</dbReference>